<dbReference type="InterPro" id="IPR014752">
    <property type="entry name" value="Arrestin-like_C"/>
</dbReference>
<evidence type="ECO:0000256" key="1">
    <source>
        <dbReference type="ARBA" id="ARBA00005298"/>
    </source>
</evidence>
<dbReference type="AlphaFoldDB" id="A0A336L3Q6"/>
<dbReference type="SMART" id="SM01017">
    <property type="entry name" value="Arrestin_C"/>
    <property type="match status" value="1"/>
</dbReference>
<dbReference type="SUPFAM" id="SSF81296">
    <property type="entry name" value="E set domains"/>
    <property type="match status" value="2"/>
</dbReference>
<dbReference type="InterPro" id="IPR050357">
    <property type="entry name" value="Arrestin_domain-protein"/>
</dbReference>
<evidence type="ECO:0000256" key="2">
    <source>
        <dbReference type="ARBA" id="ARBA00022606"/>
    </source>
</evidence>
<proteinExistence type="inferred from homology"/>
<dbReference type="Pfam" id="PF00339">
    <property type="entry name" value="Arrestin_N"/>
    <property type="match status" value="1"/>
</dbReference>
<reference evidence="5" key="2">
    <citation type="submission" date="2018-07" db="EMBL/GenBank/DDBJ databases">
        <authorList>
            <person name="Quirk P.G."/>
            <person name="Krulwich T.A."/>
        </authorList>
    </citation>
    <scope>NUCLEOTIDE SEQUENCE</scope>
</reference>
<dbReference type="EMBL" id="UFQT01001846">
    <property type="protein sequence ID" value="SSX31981.1"/>
    <property type="molecule type" value="Genomic_DNA"/>
</dbReference>
<dbReference type="Pfam" id="PF02752">
    <property type="entry name" value="Arrestin_C"/>
    <property type="match status" value="1"/>
</dbReference>
<name>A0A336L3Q6_CULSO</name>
<dbReference type="VEuPathDB" id="VectorBase:CSON004287"/>
<accession>A0A336L3Q6</accession>
<dbReference type="InterPro" id="IPR011022">
    <property type="entry name" value="Arrestin_C-like"/>
</dbReference>
<dbReference type="InterPro" id="IPR011021">
    <property type="entry name" value="Arrestin-like_N"/>
</dbReference>
<reference evidence="4" key="1">
    <citation type="submission" date="2018-04" db="EMBL/GenBank/DDBJ databases">
        <authorList>
            <person name="Go L.Y."/>
            <person name="Mitchell J.A."/>
        </authorList>
    </citation>
    <scope>NUCLEOTIDE SEQUENCE</scope>
    <source>
        <tissue evidence="4">Whole organism</tissue>
    </source>
</reference>
<dbReference type="InterPro" id="IPR014756">
    <property type="entry name" value="Ig_E-set"/>
</dbReference>
<dbReference type="Gene3D" id="2.60.40.640">
    <property type="match status" value="2"/>
</dbReference>
<evidence type="ECO:0000313" key="4">
    <source>
        <dbReference type="EMBL" id="SSX12538.1"/>
    </source>
</evidence>
<sequence length="332" mass="38269">MIIFNITFDKEDKCYAPGETLFCHLHICVAEKFKARSLSIEIRGFGRTEWNVSESEMVNARMGVAANKYVGHENYFMESRYLIGDHDANPIVIEPGTYHYDIKFTLPDILPSSFEHHLGKICYVVEAIYNIPRGFDRTSSEIFYITSDIDVSQHLELQAPIKSIKEVPIGFCCCCLSDPLQMITVIPKNVFLTGETIPITFEIDNNSNVRINYIKFELIEKLSFVATNPRVVRASDRKIVDKHYMHTIIEPYQNKLIKSEIYLDPDYFWKGFEGSVLFYCDYMIRVEIDPVGFSMNPADEMKIRIGNIPLRTDDTSVASYEDAPPEYNEIQN</sequence>
<dbReference type="PANTHER" id="PTHR11188">
    <property type="entry name" value="ARRESTIN DOMAIN CONTAINING PROTEIN"/>
    <property type="match status" value="1"/>
</dbReference>
<dbReference type="GO" id="GO:0005737">
    <property type="term" value="C:cytoplasm"/>
    <property type="evidence" value="ECO:0007669"/>
    <property type="project" value="TreeGrafter"/>
</dbReference>
<dbReference type="EMBL" id="UFQS01001846">
    <property type="protein sequence ID" value="SSX12538.1"/>
    <property type="molecule type" value="Genomic_DNA"/>
</dbReference>
<evidence type="ECO:0000313" key="5">
    <source>
        <dbReference type="EMBL" id="SSX31981.1"/>
    </source>
</evidence>
<keyword evidence="2" id="KW-0716">Sensory transduction</keyword>
<dbReference type="PANTHER" id="PTHR11188:SF176">
    <property type="entry name" value="ARRESTIN DOMAIN-CONTAINING PROTEIN 1"/>
    <property type="match status" value="1"/>
</dbReference>
<protein>
    <submittedName>
        <fullName evidence="4">CSON004287 protein</fullName>
    </submittedName>
</protein>
<organism evidence="4">
    <name type="scientific">Culicoides sonorensis</name>
    <name type="common">Biting midge</name>
    <dbReference type="NCBI Taxonomy" id="179676"/>
    <lineage>
        <taxon>Eukaryota</taxon>
        <taxon>Metazoa</taxon>
        <taxon>Ecdysozoa</taxon>
        <taxon>Arthropoda</taxon>
        <taxon>Hexapoda</taxon>
        <taxon>Insecta</taxon>
        <taxon>Pterygota</taxon>
        <taxon>Neoptera</taxon>
        <taxon>Endopterygota</taxon>
        <taxon>Diptera</taxon>
        <taxon>Nematocera</taxon>
        <taxon>Chironomoidea</taxon>
        <taxon>Ceratopogonidae</taxon>
        <taxon>Ceratopogoninae</taxon>
        <taxon>Culicoides</taxon>
        <taxon>Monoculicoides</taxon>
    </lineage>
</organism>
<dbReference type="GO" id="GO:0015031">
    <property type="term" value="P:protein transport"/>
    <property type="evidence" value="ECO:0007669"/>
    <property type="project" value="TreeGrafter"/>
</dbReference>
<gene>
    <name evidence="4" type="primary">CSON004287</name>
</gene>
<evidence type="ECO:0000259" key="3">
    <source>
        <dbReference type="SMART" id="SM01017"/>
    </source>
</evidence>
<feature type="domain" description="Arrestin C-terminal-like" evidence="3">
    <location>
        <begin position="176"/>
        <end position="310"/>
    </location>
</feature>
<comment type="similarity">
    <text evidence="1">Belongs to the arrestin family.</text>
</comment>